<keyword evidence="3 5" id="KW-0732">Signal</keyword>
<dbReference type="Proteomes" id="UP000537130">
    <property type="component" value="Unassembled WGS sequence"/>
</dbReference>
<dbReference type="AlphaFoldDB" id="A0A7W4W219"/>
<dbReference type="InterPro" id="IPR033434">
    <property type="entry name" value="MucB/RseB_N"/>
</dbReference>
<organism evidence="8 9">
    <name type="scientific">Litorivivens lipolytica</name>
    <dbReference type="NCBI Taxonomy" id="1524264"/>
    <lineage>
        <taxon>Bacteria</taxon>
        <taxon>Pseudomonadati</taxon>
        <taxon>Pseudomonadota</taxon>
        <taxon>Gammaproteobacteria</taxon>
        <taxon>Litorivivens</taxon>
    </lineage>
</organism>
<keyword evidence="9" id="KW-1185">Reference proteome</keyword>
<keyword evidence="4" id="KW-0574">Periplasm</keyword>
<name>A0A7W4W219_9GAMM</name>
<feature type="domain" description="MucB/RseB N-terminal" evidence="6">
    <location>
        <begin position="27"/>
        <end position="179"/>
    </location>
</feature>
<dbReference type="GO" id="GO:0030288">
    <property type="term" value="C:outer membrane-bounded periplasmic space"/>
    <property type="evidence" value="ECO:0007669"/>
    <property type="project" value="TreeGrafter"/>
</dbReference>
<evidence type="ECO:0000256" key="3">
    <source>
        <dbReference type="ARBA" id="ARBA00022729"/>
    </source>
</evidence>
<dbReference type="PANTHER" id="PTHR38782:SF1">
    <property type="entry name" value="SIGMA-E FACTOR REGULATORY PROTEIN RSEB"/>
    <property type="match status" value="1"/>
</dbReference>
<evidence type="ECO:0000313" key="9">
    <source>
        <dbReference type="Proteomes" id="UP000537130"/>
    </source>
</evidence>
<evidence type="ECO:0000313" key="8">
    <source>
        <dbReference type="EMBL" id="MBB3045997.1"/>
    </source>
</evidence>
<feature type="domain" description="MucB/RseB C-terminal" evidence="7">
    <location>
        <begin position="208"/>
        <end position="298"/>
    </location>
</feature>
<protein>
    <submittedName>
        <fullName evidence="8">Sigma-E factor negative regulatory protein RseB</fullName>
    </submittedName>
</protein>
<dbReference type="Pfam" id="PF17188">
    <property type="entry name" value="MucB_RseB_C"/>
    <property type="match status" value="1"/>
</dbReference>
<dbReference type="GO" id="GO:0032885">
    <property type="term" value="P:regulation of polysaccharide biosynthetic process"/>
    <property type="evidence" value="ECO:0007669"/>
    <property type="project" value="TreeGrafter"/>
</dbReference>
<dbReference type="PANTHER" id="PTHR38782">
    <property type="match status" value="1"/>
</dbReference>
<dbReference type="EMBL" id="JACHWY010000001">
    <property type="protein sequence ID" value="MBB3045997.1"/>
    <property type="molecule type" value="Genomic_DNA"/>
</dbReference>
<feature type="signal peptide" evidence="5">
    <location>
        <begin position="1"/>
        <end position="24"/>
    </location>
</feature>
<dbReference type="RefSeq" id="WP_183408713.1">
    <property type="nucleotide sequence ID" value="NZ_JACHWY010000001.1"/>
</dbReference>
<dbReference type="CDD" id="cd16327">
    <property type="entry name" value="RseB"/>
    <property type="match status" value="1"/>
</dbReference>
<accession>A0A7W4W219</accession>
<evidence type="ECO:0000259" key="7">
    <source>
        <dbReference type="Pfam" id="PF17188"/>
    </source>
</evidence>
<dbReference type="PIRSF" id="PIRSF005427">
    <property type="entry name" value="RseB"/>
    <property type="match status" value="1"/>
</dbReference>
<evidence type="ECO:0000256" key="1">
    <source>
        <dbReference type="ARBA" id="ARBA00004418"/>
    </source>
</evidence>
<gene>
    <name evidence="8" type="ORF">FHR99_000233</name>
</gene>
<dbReference type="InterPro" id="IPR005588">
    <property type="entry name" value="MucB_RseB"/>
</dbReference>
<evidence type="ECO:0000256" key="4">
    <source>
        <dbReference type="ARBA" id="ARBA00022764"/>
    </source>
</evidence>
<sequence length="302" mass="33446">MLRVLAQTFVSTLLAALIGVPAMAAEPAEWLERMSHAHRELSYQGIVTHQVDDQLASYRIVHRVVDGREFELLTPLDSSSTKLVRRGHSIHCVHPAESMLRAISGSGGFARYYDLRLEEGARVAGRDVVTLHIEPRDVFRLGYVISLDAQTAIPLKTETLGQRDQVLERFQFMLFELGVGGELNDAEAYEIGHREVVEEQKRKAMLSKLSWNTGWVPDGFMLAETTDRKNEALSYTDGISMFSVFMERASDAGQSPAAAAMRSGATVSYTYPIPERELVATVIGEVPLLTAEQVAKSLVVNP</sequence>
<proteinExistence type="inferred from homology"/>
<evidence type="ECO:0000259" key="6">
    <source>
        <dbReference type="Pfam" id="PF03888"/>
    </source>
</evidence>
<evidence type="ECO:0000256" key="5">
    <source>
        <dbReference type="SAM" id="SignalP"/>
    </source>
</evidence>
<comment type="caution">
    <text evidence="8">The sequence shown here is derived from an EMBL/GenBank/DDBJ whole genome shotgun (WGS) entry which is preliminary data.</text>
</comment>
<dbReference type="Pfam" id="PF03888">
    <property type="entry name" value="MucB_RseB"/>
    <property type="match status" value="1"/>
</dbReference>
<evidence type="ECO:0000256" key="2">
    <source>
        <dbReference type="ARBA" id="ARBA00008150"/>
    </source>
</evidence>
<dbReference type="InterPro" id="IPR033436">
    <property type="entry name" value="MucB/RseB_C"/>
</dbReference>
<dbReference type="Gene3D" id="3.30.200.100">
    <property type="entry name" value="MucB/RseB, C-terminal domain"/>
    <property type="match status" value="1"/>
</dbReference>
<dbReference type="Gene3D" id="2.50.20.10">
    <property type="entry name" value="Lipoprotein localisation LolA/LolB/LppX"/>
    <property type="match status" value="1"/>
</dbReference>
<comment type="subcellular location">
    <subcellularLocation>
        <location evidence="1">Periplasm</location>
    </subcellularLocation>
</comment>
<feature type="chain" id="PRO_5031180291" evidence="5">
    <location>
        <begin position="25"/>
        <end position="302"/>
    </location>
</feature>
<dbReference type="InterPro" id="IPR038484">
    <property type="entry name" value="MucB/RseB_C_sf"/>
</dbReference>
<reference evidence="8 9" key="1">
    <citation type="submission" date="2020-08" db="EMBL/GenBank/DDBJ databases">
        <title>Genomic Encyclopedia of Type Strains, Phase III (KMG-III): the genomes of soil and plant-associated and newly described type strains.</title>
        <authorList>
            <person name="Whitman W."/>
        </authorList>
    </citation>
    <scope>NUCLEOTIDE SEQUENCE [LARGE SCALE GENOMIC DNA]</scope>
    <source>
        <strain evidence="8 9">CECT 8654</strain>
    </source>
</reference>
<dbReference type="GO" id="GO:0045152">
    <property type="term" value="F:antisigma factor binding"/>
    <property type="evidence" value="ECO:0007669"/>
    <property type="project" value="TreeGrafter"/>
</dbReference>
<comment type="similarity">
    <text evidence="2">Belongs to the RseB family.</text>
</comment>